<evidence type="ECO:0000313" key="4">
    <source>
        <dbReference type="Proteomes" id="UP000516093"/>
    </source>
</evidence>
<dbReference type="AlphaFoldDB" id="A0A7H0GZ83"/>
<dbReference type="Proteomes" id="UP000516093">
    <property type="component" value="Chromosome"/>
</dbReference>
<proteinExistence type="predicted"/>
<organism evidence="3 4">
    <name type="scientific">Hymenobacter qilianensis</name>
    <dbReference type="NCBI Taxonomy" id="1385715"/>
    <lineage>
        <taxon>Bacteria</taxon>
        <taxon>Pseudomonadati</taxon>
        <taxon>Bacteroidota</taxon>
        <taxon>Cytophagia</taxon>
        <taxon>Cytophagales</taxon>
        <taxon>Hymenobacteraceae</taxon>
        <taxon>Hymenobacter</taxon>
    </lineage>
</organism>
<dbReference type="KEGG" id="hqi:H9L05_08615"/>
<gene>
    <name evidence="3" type="ORF">H9L05_08615</name>
</gene>
<protein>
    <submittedName>
        <fullName evidence="3">Uncharacterized protein</fullName>
    </submittedName>
</protein>
<evidence type="ECO:0000313" key="3">
    <source>
        <dbReference type="EMBL" id="QNP53599.1"/>
    </source>
</evidence>
<feature type="chain" id="PRO_5028924810" evidence="2">
    <location>
        <begin position="22"/>
        <end position="194"/>
    </location>
</feature>
<name>A0A7H0GZ83_9BACT</name>
<evidence type="ECO:0000256" key="2">
    <source>
        <dbReference type="SAM" id="SignalP"/>
    </source>
</evidence>
<dbReference type="EMBL" id="CP060784">
    <property type="protein sequence ID" value="QNP53599.1"/>
    <property type="molecule type" value="Genomic_DNA"/>
</dbReference>
<feature type="compositionally biased region" description="Low complexity" evidence="1">
    <location>
        <begin position="170"/>
        <end position="185"/>
    </location>
</feature>
<dbReference type="RefSeq" id="WP_187733809.1">
    <property type="nucleotide sequence ID" value="NZ_BMFN01000001.1"/>
</dbReference>
<sequence length="194" mass="20125">MKSFLLSALALVAIFHTSAQAQTPNSTQSTTNEWFEPAAAPAAPASAAPASADDDVWGSAPTTTAAPAPASEEVTNYRTGWMSAPGISLSTHQKPTTDYWGKPLKKHNKAAKKAAATVAAAGAETEAAAETDPMMRSSGVMVAPGMSSSPYRGVSTDYWGRPLKRKIRRSSSSSLASQPTAAPANADDDTPTSW</sequence>
<feature type="region of interest" description="Disordered" evidence="1">
    <location>
        <begin position="39"/>
        <end position="72"/>
    </location>
</feature>
<keyword evidence="2" id="KW-0732">Signal</keyword>
<feature type="signal peptide" evidence="2">
    <location>
        <begin position="1"/>
        <end position="21"/>
    </location>
</feature>
<reference evidence="3 4" key="1">
    <citation type="submission" date="2020-08" db="EMBL/GenBank/DDBJ databases">
        <title>Genome sequence of Hymenobacter qilianensis JCM 19763T.</title>
        <authorList>
            <person name="Hyun D.-W."/>
            <person name="Bae J.-W."/>
        </authorList>
    </citation>
    <scope>NUCLEOTIDE SEQUENCE [LARGE SCALE GENOMIC DNA]</scope>
    <source>
        <strain evidence="3 4">JCM 19763</strain>
    </source>
</reference>
<feature type="region of interest" description="Disordered" evidence="1">
    <location>
        <begin position="165"/>
        <end position="194"/>
    </location>
</feature>
<evidence type="ECO:0000256" key="1">
    <source>
        <dbReference type="SAM" id="MobiDB-lite"/>
    </source>
</evidence>
<feature type="compositionally biased region" description="Low complexity" evidence="1">
    <location>
        <begin position="60"/>
        <end position="70"/>
    </location>
</feature>
<accession>A0A7H0GZ83</accession>
<feature type="compositionally biased region" description="Low complexity" evidence="1">
    <location>
        <begin position="39"/>
        <end position="51"/>
    </location>
</feature>
<keyword evidence="4" id="KW-1185">Reference proteome</keyword>